<evidence type="ECO:0000313" key="3">
    <source>
        <dbReference type="EMBL" id="CAK0868351.1"/>
    </source>
</evidence>
<feature type="region of interest" description="Disordered" evidence="2">
    <location>
        <begin position="544"/>
        <end position="564"/>
    </location>
</feature>
<sequence>ASFQDVDAKPRKIMFVPLSVLLQTSSSASGKARPAASSSPPPEKLQEAQKKIKDLEKNVHDSEKAHQTQEAKRKKEFEVAKKKLGKDVKEKESEVKKVEKQVQKVSQMILKIEKTQDAAKEKIRQMARKVEENIDKAELDKRGMQRQLTQHQGSLLECRATLAYLKKAYAKLSEGVILDGLASEKSGTNAFINSVSEQAPGSPPISPSEQAPGSPVLELDGDGDVKTEAQKVCIVDSTDDDEDDADDDDDVDELTFHSVRALRQSVRELEAFDQGLSDADEAARPSSPPSPPPTGDDRAGALGVGRLQAAALHATAAGRRRGATAETMLEELRARLEESERARGALEAALGAGAQPEQREALGLSRKLLELEATCAQSPGARAQRAQQAAIRLGAVLDTVGASASDGRAVDRRSQFAGSVGCGLTALSEVGAPEPQRRALAALCEQLLRPAAAGGLSLEEGEALLERAEREAPLPAQPAGTAAQRRPSADAEELRRSAADAEELRVELEGARLARAQALAEAEASAEGLRDALRQRSDELELSTRGIRGARRGPRRGDALRQRSAELELSTAGLLRRRRRDLDGAAPRGAERRLAAGKRSEEQLRGASMAGRGAEGATGAGRTMAALPAPWRGWSSAVRQRGGSRGRPPTPDGAAEGVPRARRRAASAAGLGDVEPGVLHAGGAEELRGVAAAARAGLRQVIGSPEAIRFDASFASTIGSTGPTARFAAVSRLPAPEVPGGLPGRVVRATGSRCAVREAEGGSSLGLRVLLGRASISALQDDELWIGLVPSGSCRPDRVLGRRALTPDACGLRGAEVSLRVPALRRRQLEAGAEMSYEVWLVRKSACSYTEDVALVRAGSIRVCRNVPVRDQLTEDQDAPDAVPGLPAPAAAHGAAAGVRPRDAGAPG</sequence>
<gene>
    <name evidence="3" type="ORF">PCOR1329_LOCUS55037</name>
</gene>
<feature type="compositionally biased region" description="Low complexity" evidence="2">
    <location>
        <begin position="25"/>
        <end position="38"/>
    </location>
</feature>
<feature type="region of interest" description="Disordered" evidence="2">
    <location>
        <begin position="277"/>
        <end position="301"/>
    </location>
</feature>
<name>A0ABN9V648_9DINO</name>
<feature type="compositionally biased region" description="Basic and acidic residues" evidence="2">
    <location>
        <begin position="555"/>
        <end position="564"/>
    </location>
</feature>
<accession>A0ABN9V648</accession>
<comment type="caution">
    <text evidence="3">The sequence shown here is derived from an EMBL/GenBank/DDBJ whole genome shotgun (WGS) entry which is preliminary data.</text>
</comment>
<evidence type="ECO:0000256" key="2">
    <source>
        <dbReference type="SAM" id="MobiDB-lite"/>
    </source>
</evidence>
<keyword evidence="1" id="KW-0175">Coiled coil</keyword>
<feature type="compositionally biased region" description="Basic and acidic residues" evidence="2">
    <location>
        <begin position="44"/>
        <end position="77"/>
    </location>
</feature>
<feature type="region of interest" description="Disordered" evidence="2">
    <location>
        <begin position="875"/>
        <end position="908"/>
    </location>
</feature>
<feature type="coiled-coil region" evidence="1">
    <location>
        <begin position="322"/>
        <end position="349"/>
    </location>
</feature>
<organism evidence="3 4">
    <name type="scientific">Prorocentrum cordatum</name>
    <dbReference type="NCBI Taxonomy" id="2364126"/>
    <lineage>
        <taxon>Eukaryota</taxon>
        <taxon>Sar</taxon>
        <taxon>Alveolata</taxon>
        <taxon>Dinophyceae</taxon>
        <taxon>Prorocentrales</taxon>
        <taxon>Prorocentraceae</taxon>
        <taxon>Prorocentrum</taxon>
    </lineage>
</organism>
<evidence type="ECO:0000313" key="4">
    <source>
        <dbReference type="Proteomes" id="UP001189429"/>
    </source>
</evidence>
<feature type="region of interest" description="Disordered" evidence="2">
    <location>
        <begin position="471"/>
        <end position="498"/>
    </location>
</feature>
<feature type="compositionally biased region" description="Basic and acidic residues" evidence="2">
    <location>
        <begin position="589"/>
        <end position="604"/>
    </location>
</feature>
<feature type="non-terminal residue" evidence="3">
    <location>
        <position position="1"/>
    </location>
</feature>
<reference evidence="3" key="1">
    <citation type="submission" date="2023-10" db="EMBL/GenBank/DDBJ databases">
        <authorList>
            <person name="Chen Y."/>
            <person name="Shah S."/>
            <person name="Dougan E. K."/>
            <person name="Thang M."/>
            <person name="Chan C."/>
        </authorList>
    </citation>
    <scope>NUCLEOTIDE SEQUENCE [LARGE SCALE GENOMIC DNA]</scope>
</reference>
<protein>
    <submittedName>
        <fullName evidence="3">Uncharacterized protein</fullName>
    </submittedName>
</protein>
<keyword evidence="4" id="KW-1185">Reference proteome</keyword>
<feature type="compositionally biased region" description="Basic and acidic residues" evidence="2">
    <location>
        <begin position="487"/>
        <end position="498"/>
    </location>
</feature>
<feature type="compositionally biased region" description="Low complexity" evidence="2">
    <location>
        <begin position="880"/>
        <end position="898"/>
    </location>
</feature>
<dbReference type="EMBL" id="CAUYUJ010016738">
    <property type="protein sequence ID" value="CAK0868351.1"/>
    <property type="molecule type" value="Genomic_DNA"/>
</dbReference>
<feature type="region of interest" description="Disordered" evidence="2">
    <location>
        <begin position="25"/>
        <end position="77"/>
    </location>
</feature>
<feature type="region of interest" description="Disordered" evidence="2">
    <location>
        <begin position="194"/>
        <end position="223"/>
    </location>
</feature>
<evidence type="ECO:0000256" key="1">
    <source>
        <dbReference type="SAM" id="Coils"/>
    </source>
</evidence>
<dbReference type="Proteomes" id="UP001189429">
    <property type="component" value="Unassembled WGS sequence"/>
</dbReference>
<proteinExistence type="predicted"/>
<feature type="region of interest" description="Disordered" evidence="2">
    <location>
        <begin position="578"/>
        <end position="677"/>
    </location>
</feature>